<keyword evidence="3" id="KW-0813">Transport</keyword>
<feature type="transmembrane region" description="Helical" evidence="7">
    <location>
        <begin position="193"/>
        <end position="210"/>
    </location>
</feature>
<dbReference type="PANTHER" id="PTHR43337:SF2">
    <property type="entry name" value="XANTHINE_URACIL PERMEASE"/>
    <property type="match status" value="1"/>
</dbReference>
<evidence type="ECO:0000256" key="2">
    <source>
        <dbReference type="ARBA" id="ARBA00005697"/>
    </source>
</evidence>
<evidence type="ECO:0000256" key="3">
    <source>
        <dbReference type="ARBA" id="ARBA00022448"/>
    </source>
</evidence>
<keyword evidence="9" id="KW-1185">Reference proteome</keyword>
<keyword evidence="5 7" id="KW-1133">Transmembrane helix</keyword>
<evidence type="ECO:0000256" key="4">
    <source>
        <dbReference type="ARBA" id="ARBA00022692"/>
    </source>
</evidence>
<comment type="subcellular location">
    <subcellularLocation>
        <location evidence="1">Membrane</location>
        <topology evidence="1">Multi-pass membrane protein</topology>
    </subcellularLocation>
</comment>
<gene>
    <name evidence="8" type="ORF">ACFFIX_04430</name>
</gene>
<evidence type="ECO:0000256" key="1">
    <source>
        <dbReference type="ARBA" id="ARBA00004141"/>
    </source>
</evidence>
<feature type="transmembrane region" description="Helical" evidence="7">
    <location>
        <begin position="44"/>
        <end position="67"/>
    </location>
</feature>
<proteinExistence type="inferred from homology"/>
<feature type="transmembrane region" description="Helical" evidence="7">
    <location>
        <begin position="240"/>
        <end position="261"/>
    </location>
</feature>
<evidence type="ECO:0000256" key="5">
    <source>
        <dbReference type="ARBA" id="ARBA00022989"/>
    </source>
</evidence>
<dbReference type="InterPro" id="IPR006043">
    <property type="entry name" value="NCS2"/>
</dbReference>
<evidence type="ECO:0000313" key="9">
    <source>
        <dbReference type="Proteomes" id="UP001589854"/>
    </source>
</evidence>
<evidence type="ECO:0000313" key="8">
    <source>
        <dbReference type="EMBL" id="MFC0270696.1"/>
    </source>
</evidence>
<feature type="transmembrane region" description="Helical" evidence="7">
    <location>
        <begin position="100"/>
        <end position="122"/>
    </location>
</feature>
<dbReference type="Proteomes" id="UP001589854">
    <property type="component" value="Unassembled WGS sequence"/>
</dbReference>
<feature type="transmembrane region" description="Helical" evidence="7">
    <location>
        <begin position="74"/>
        <end position="94"/>
    </location>
</feature>
<feature type="transmembrane region" description="Helical" evidence="7">
    <location>
        <begin position="368"/>
        <end position="397"/>
    </location>
</feature>
<name>A0ABV6GBB1_9BACI</name>
<reference evidence="8 9" key="1">
    <citation type="submission" date="2024-09" db="EMBL/GenBank/DDBJ databases">
        <authorList>
            <person name="Sun Q."/>
            <person name="Mori K."/>
        </authorList>
    </citation>
    <scope>NUCLEOTIDE SEQUENCE [LARGE SCALE GENOMIC DNA]</scope>
    <source>
        <strain evidence="8 9">CCM 7228</strain>
    </source>
</reference>
<accession>A0ABV6GBB1</accession>
<organism evidence="8 9">
    <name type="scientific">Metabacillus herbersteinensis</name>
    <dbReference type="NCBI Taxonomy" id="283816"/>
    <lineage>
        <taxon>Bacteria</taxon>
        <taxon>Bacillati</taxon>
        <taxon>Bacillota</taxon>
        <taxon>Bacilli</taxon>
        <taxon>Bacillales</taxon>
        <taxon>Bacillaceae</taxon>
        <taxon>Metabacillus</taxon>
    </lineage>
</organism>
<keyword evidence="4 7" id="KW-0812">Transmembrane</keyword>
<feature type="transmembrane region" description="Helical" evidence="7">
    <location>
        <begin position="409"/>
        <end position="427"/>
    </location>
</feature>
<evidence type="ECO:0000256" key="7">
    <source>
        <dbReference type="SAM" id="Phobius"/>
    </source>
</evidence>
<dbReference type="Pfam" id="PF00860">
    <property type="entry name" value="Xan_ur_permease"/>
    <property type="match status" value="1"/>
</dbReference>
<protein>
    <submittedName>
        <fullName evidence="8">NCS2 family permease</fullName>
    </submittedName>
</protein>
<feature type="transmembrane region" description="Helical" evidence="7">
    <location>
        <begin position="314"/>
        <end position="333"/>
    </location>
</feature>
<feature type="transmembrane region" description="Helical" evidence="7">
    <location>
        <begin position="134"/>
        <end position="154"/>
    </location>
</feature>
<dbReference type="PANTHER" id="PTHR43337">
    <property type="entry name" value="XANTHINE/URACIL PERMEASE C887.17-RELATED"/>
    <property type="match status" value="1"/>
</dbReference>
<feature type="transmembrane region" description="Helical" evidence="7">
    <location>
        <begin position="339"/>
        <end position="356"/>
    </location>
</feature>
<comment type="caution">
    <text evidence="8">The sequence shown here is derived from an EMBL/GenBank/DDBJ whole genome shotgun (WGS) entry which is preliminary data.</text>
</comment>
<feature type="transmembrane region" description="Helical" evidence="7">
    <location>
        <begin position="166"/>
        <end position="186"/>
    </location>
</feature>
<dbReference type="InterPro" id="IPR045018">
    <property type="entry name" value="Azg-like"/>
</dbReference>
<feature type="transmembrane region" description="Helical" evidence="7">
    <location>
        <begin position="18"/>
        <end position="38"/>
    </location>
</feature>
<evidence type="ECO:0000256" key="6">
    <source>
        <dbReference type="ARBA" id="ARBA00023136"/>
    </source>
</evidence>
<dbReference type="EMBL" id="JBHLVO010000002">
    <property type="protein sequence ID" value="MFC0270696.1"/>
    <property type="molecule type" value="Genomic_DNA"/>
</dbReference>
<dbReference type="RefSeq" id="WP_378930925.1">
    <property type="nucleotide sequence ID" value="NZ_JBHLVO010000002.1"/>
</dbReference>
<comment type="similarity">
    <text evidence="2">Belongs to the nucleobase:cation symporter-2 (NCS2) (TC 2.A.40) family. Azg-like subfamily.</text>
</comment>
<keyword evidence="6 7" id="KW-0472">Membrane</keyword>
<sequence>MLNFFQLKNHNTTAKKEVLAGFISFFTIVYIVVVNGAILSDAGIPLEAGIIATVLTSFVGCLIMGLFGNTPIILVPGMGVNALFTYTICGSMGLTWQEGLAVVFVSGILFTVIAFTKLSTVISESIPNALKEAITVGIGIFLTFIGLQKGGIVVANEETFVGLGDFSEPAVFLTLTTLIITVILFARQVPGNFLISMLVGTALAGMFGLIDWNTAKDTSFSAGSYFDVIGHLSFARFADLAFWTAIFSLTMVIVFENIGLVHGHVNMIDRPQAYKRSLQANALSTITSGFFGSSPTVSTVETAAGISAGGRTGLTAVTTGLLFLSTLFFLPYVKLVPDSAIAPILILIGGLMIQNIQNIDLKDFTESFPAFLIIALIPLTYSIVDGMAFGFIAFPILKIITGRSNEVSFPLYIVALLFFVNLIFHAMH</sequence>